<evidence type="ECO:0000313" key="3">
    <source>
        <dbReference type="Proteomes" id="UP000694930"/>
    </source>
</evidence>
<feature type="domain" description="Retroviral polymerase SH3-like" evidence="2">
    <location>
        <begin position="86"/>
        <end position="144"/>
    </location>
</feature>
<reference evidence="4" key="2">
    <citation type="submission" date="2025-08" db="UniProtKB">
        <authorList>
            <consortium name="RefSeq"/>
        </authorList>
    </citation>
    <scope>IDENTIFICATION</scope>
</reference>
<evidence type="ECO:0000256" key="1">
    <source>
        <dbReference type="SAM" id="MobiDB-lite"/>
    </source>
</evidence>
<sequence length="308" mass="35497">MEALVERYPLIDSAAFLCKTDPTFLEPLDDDEPIADEEMVYEEDDDDVDEANSLMVLPTTVLDGYSPYERLFGKSPRLDHIRVFGCLCFVATFPRGRKFEARANRTVLFGFSSTQNGYKFYDLHAKIVFISRDVVFKEEGFRFKILQPHDEEKSHVEDSSSQPAYPRTEMSSNPVVESPIVDNLEDLQDEPLDMVLLNQYKLPALVQERLPGHARLMLGLKIILFPKSPVLTPSLSMFVMVMYPQVSNLTYMLFSEDVEPQSFNEESQDKLWINAMKQEIQAFEDNNTLKLLTYHLVRKKLVPNGYTR</sequence>
<evidence type="ECO:0000259" key="2">
    <source>
        <dbReference type="Pfam" id="PF25597"/>
    </source>
</evidence>
<dbReference type="Pfam" id="PF25597">
    <property type="entry name" value="SH3_retrovirus"/>
    <property type="match status" value="1"/>
</dbReference>
<organism evidence="3 4">
    <name type="scientific">Solanum pennellii</name>
    <name type="common">Tomato</name>
    <name type="synonym">Lycopersicon pennellii</name>
    <dbReference type="NCBI Taxonomy" id="28526"/>
    <lineage>
        <taxon>Eukaryota</taxon>
        <taxon>Viridiplantae</taxon>
        <taxon>Streptophyta</taxon>
        <taxon>Embryophyta</taxon>
        <taxon>Tracheophyta</taxon>
        <taxon>Spermatophyta</taxon>
        <taxon>Magnoliopsida</taxon>
        <taxon>eudicotyledons</taxon>
        <taxon>Gunneridae</taxon>
        <taxon>Pentapetalae</taxon>
        <taxon>asterids</taxon>
        <taxon>lamiids</taxon>
        <taxon>Solanales</taxon>
        <taxon>Solanaceae</taxon>
        <taxon>Solanoideae</taxon>
        <taxon>Solaneae</taxon>
        <taxon>Solanum</taxon>
        <taxon>Solanum subgen. Lycopersicon</taxon>
    </lineage>
</organism>
<dbReference type="RefSeq" id="XP_015072669.1">
    <property type="nucleotide sequence ID" value="XM_015217183.1"/>
</dbReference>
<feature type="region of interest" description="Disordered" evidence="1">
    <location>
        <begin position="152"/>
        <end position="172"/>
    </location>
</feature>
<dbReference type="InterPro" id="IPR057670">
    <property type="entry name" value="SH3_retrovirus"/>
</dbReference>
<name>A0ABM1GL41_SOLPN</name>
<protein>
    <submittedName>
        <fullName evidence="4">Uncharacterized protein LOC107016841</fullName>
    </submittedName>
</protein>
<gene>
    <name evidence="4" type="primary">LOC107016841</name>
</gene>
<dbReference type="GeneID" id="107016841"/>
<reference evidence="3" key="1">
    <citation type="journal article" date="2014" name="Nat. Genet.">
        <title>The genome of the stress-tolerant wild tomato species Solanum pennellii.</title>
        <authorList>
            <person name="Bolger A."/>
            <person name="Scossa F."/>
            <person name="Bolger M.E."/>
            <person name="Lanz C."/>
            <person name="Maumus F."/>
            <person name="Tohge T."/>
            <person name="Quesneville H."/>
            <person name="Alseekh S."/>
            <person name="Sorensen I."/>
            <person name="Lichtenstein G."/>
            <person name="Fich E.A."/>
            <person name="Conte M."/>
            <person name="Keller H."/>
            <person name="Schneeberger K."/>
            <person name="Schwacke R."/>
            <person name="Ofner I."/>
            <person name="Vrebalov J."/>
            <person name="Xu Y."/>
            <person name="Osorio S."/>
            <person name="Aflitos S.A."/>
            <person name="Schijlen E."/>
            <person name="Jimenez-Gomez J.M."/>
            <person name="Ryngajllo M."/>
            <person name="Kimura S."/>
            <person name="Kumar R."/>
            <person name="Koenig D."/>
            <person name="Headland L.R."/>
            <person name="Maloof J.N."/>
            <person name="Sinha N."/>
            <person name="van Ham R.C."/>
            <person name="Lankhorst R.K."/>
            <person name="Mao L."/>
            <person name="Vogel A."/>
            <person name="Arsova B."/>
            <person name="Panstruga R."/>
            <person name="Fei Z."/>
            <person name="Rose J.K."/>
            <person name="Zamir D."/>
            <person name="Carrari F."/>
            <person name="Giovannoni J.J."/>
            <person name="Weigel D."/>
            <person name="Usadel B."/>
            <person name="Fernie A.R."/>
        </authorList>
    </citation>
    <scope>NUCLEOTIDE SEQUENCE [LARGE SCALE GENOMIC DNA]</scope>
    <source>
        <strain evidence="3">cv. LA0716</strain>
    </source>
</reference>
<proteinExistence type="predicted"/>
<accession>A0ABM1GL41</accession>
<dbReference type="Proteomes" id="UP000694930">
    <property type="component" value="Chromosome 4"/>
</dbReference>
<feature type="compositionally biased region" description="Polar residues" evidence="1">
    <location>
        <begin position="159"/>
        <end position="172"/>
    </location>
</feature>
<evidence type="ECO:0000313" key="4">
    <source>
        <dbReference type="RefSeq" id="XP_015072669.1"/>
    </source>
</evidence>
<keyword evidence="3" id="KW-1185">Reference proteome</keyword>